<feature type="region of interest" description="Disordered" evidence="1">
    <location>
        <begin position="63"/>
        <end position="84"/>
    </location>
</feature>
<organism evidence="3 4">
    <name type="scientific">candidate division TA06 bacterium SM23_40</name>
    <dbReference type="NCBI Taxonomy" id="1703774"/>
    <lineage>
        <taxon>Bacteria</taxon>
        <taxon>Bacteria division TA06</taxon>
    </lineage>
</organism>
<gene>
    <name evidence="3" type="ORF">AMJ82_11590</name>
</gene>
<dbReference type="Proteomes" id="UP000051717">
    <property type="component" value="Unassembled WGS sequence"/>
</dbReference>
<comment type="caution">
    <text evidence="3">The sequence shown here is derived from an EMBL/GenBank/DDBJ whole genome shotgun (WGS) entry which is preliminary data.</text>
</comment>
<evidence type="ECO:0000313" key="4">
    <source>
        <dbReference type="Proteomes" id="UP000051717"/>
    </source>
</evidence>
<dbReference type="PANTHER" id="PTHR34404:SF2">
    <property type="entry name" value="CONSERVED SERINE RICH PROTEIN"/>
    <property type="match status" value="1"/>
</dbReference>
<protein>
    <submittedName>
        <fullName evidence="3">FmdB family transcriptional regulator</fullName>
    </submittedName>
</protein>
<dbReference type="InterPro" id="IPR013429">
    <property type="entry name" value="Regulatory_FmdB_Zinc_ribbon"/>
</dbReference>
<accession>A0A0S8G239</accession>
<evidence type="ECO:0000313" key="3">
    <source>
        <dbReference type="EMBL" id="KPK66942.1"/>
    </source>
</evidence>
<dbReference type="NCBIfam" id="TIGR02605">
    <property type="entry name" value="CxxC_CxxC_SSSS"/>
    <property type="match status" value="1"/>
</dbReference>
<dbReference type="PANTHER" id="PTHR34404">
    <property type="entry name" value="REGULATORY PROTEIN, FMDB FAMILY"/>
    <property type="match status" value="1"/>
</dbReference>
<dbReference type="SMART" id="SM00834">
    <property type="entry name" value="CxxC_CXXC_SSSS"/>
    <property type="match status" value="1"/>
</dbReference>
<dbReference type="Gene3D" id="2.20.28.30">
    <property type="entry name" value="RNA polymerase ii, chain L"/>
    <property type="match status" value="1"/>
</dbReference>
<proteinExistence type="predicted"/>
<evidence type="ECO:0000256" key="1">
    <source>
        <dbReference type="SAM" id="MobiDB-lite"/>
    </source>
</evidence>
<dbReference type="EMBL" id="LJUI01000158">
    <property type="protein sequence ID" value="KPK66942.1"/>
    <property type="molecule type" value="Genomic_DNA"/>
</dbReference>
<dbReference type="PATRIC" id="fig|1703774.3.peg.1966"/>
<sequence length="84" mass="9561">MPTYDYRCEKCGYQFEEFQSITEKPLSRCPHCGGPVRRLIGAGAGFLFKGSGFYVTDYRSDSYKKAEKADRGESKGEKTESKRE</sequence>
<name>A0A0S8G239_UNCT6</name>
<evidence type="ECO:0000259" key="2">
    <source>
        <dbReference type="SMART" id="SM00834"/>
    </source>
</evidence>
<dbReference type="AlphaFoldDB" id="A0A0S8G239"/>
<reference evidence="3 4" key="1">
    <citation type="journal article" date="2015" name="Microbiome">
        <title>Genomic resolution of linkages in carbon, nitrogen, and sulfur cycling among widespread estuary sediment bacteria.</title>
        <authorList>
            <person name="Baker B.J."/>
            <person name="Lazar C.S."/>
            <person name="Teske A.P."/>
            <person name="Dick G.J."/>
        </authorList>
    </citation>
    <scope>NUCLEOTIDE SEQUENCE [LARGE SCALE GENOMIC DNA]</scope>
    <source>
        <strain evidence="3">SM23_40</strain>
    </source>
</reference>
<feature type="domain" description="Putative regulatory protein FmdB zinc ribbon" evidence="2">
    <location>
        <begin position="1"/>
        <end position="41"/>
    </location>
</feature>
<dbReference type="Pfam" id="PF09723">
    <property type="entry name" value="Zn_ribbon_8"/>
    <property type="match status" value="1"/>
</dbReference>